<comment type="caution">
    <text evidence="1">The sequence shown here is derived from an EMBL/GenBank/DDBJ whole genome shotgun (WGS) entry which is preliminary data.</text>
</comment>
<name>A0A8J7HL46_9NOST</name>
<dbReference type="EMBL" id="JAECZC010000007">
    <property type="protein sequence ID" value="MBH8561637.1"/>
    <property type="molecule type" value="Genomic_DNA"/>
</dbReference>
<accession>A0A8J7HL46</accession>
<dbReference type="AlphaFoldDB" id="A0A8J7HL46"/>
<proteinExistence type="predicted"/>
<sequence length="79" mass="9260">MNVYRYSDGFGITGDEIELCVLGRVLEAVKLDPYWNDEGDQLLLDDDNHPQDKIASFLKAYFELRNLNYEITWDCDRNP</sequence>
<gene>
    <name evidence="1" type="ORF">I8748_05495</name>
</gene>
<organism evidence="1 2">
    <name type="scientific">Amazonocrinis nigriterrae CENA67</name>
    <dbReference type="NCBI Taxonomy" id="2794033"/>
    <lineage>
        <taxon>Bacteria</taxon>
        <taxon>Bacillati</taxon>
        <taxon>Cyanobacteriota</taxon>
        <taxon>Cyanophyceae</taxon>
        <taxon>Nostocales</taxon>
        <taxon>Nostocaceae</taxon>
        <taxon>Amazonocrinis</taxon>
        <taxon>Amazonocrinis nigriterrae</taxon>
    </lineage>
</organism>
<dbReference type="Proteomes" id="UP000632766">
    <property type="component" value="Unassembled WGS sequence"/>
</dbReference>
<protein>
    <submittedName>
        <fullName evidence="1">Uncharacterized protein</fullName>
    </submittedName>
</protein>
<evidence type="ECO:0000313" key="2">
    <source>
        <dbReference type="Proteomes" id="UP000632766"/>
    </source>
</evidence>
<keyword evidence="2" id="KW-1185">Reference proteome</keyword>
<dbReference type="RefSeq" id="WP_198123643.1">
    <property type="nucleotide sequence ID" value="NZ_JAECZC010000007.1"/>
</dbReference>
<reference evidence="1 2" key="1">
    <citation type="journal article" date="2021" name="Int. J. Syst. Evol. Microbiol.">
        <title>Amazonocrinis nigriterrae gen. nov., sp. nov., Atlanticothrix silvestris gen. nov., sp. nov. and Dendronalium phyllosphericum gen. nov., sp. nov., nostocacean cyanobacteria from Brazilian environments.</title>
        <authorList>
            <person name="Alvarenga D.O."/>
            <person name="Andreote A.P.D."/>
            <person name="Branco L.H.Z."/>
            <person name="Delbaje E."/>
            <person name="Cruz R.B."/>
            <person name="Varani A.M."/>
            <person name="Fiore M.F."/>
        </authorList>
    </citation>
    <scope>NUCLEOTIDE SEQUENCE [LARGE SCALE GENOMIC DNA]</scope>
    <source>
        <strain evidence="1 2">CENA67</strain>
    </source>
</reference>
<evidence type="ECO:0000313" key="1">
    <source>
        <dbReference type="EMBL" id="MBH8561637.1"/>
    </source>
</evidence>